<evidence type="ECO:0000259" key="1">
    <source>
        <dbReference type="PROSITE" id="PS51746"/>
    </source>
</evidence>
<protein>
    <submittedName>
        <fullName evidence="2">Serine/threonine protein phosphatase</fullName>
    </submittedName>
</protein>
<feature type="domain" description="PPM-type phosphatase" evidence="1">
    <location>
        <begin position="8"/>
        <end position="245"/>
    </location>
</feature>
<proteinExistence type="predicted"/>
<name>I3ZCT1_TERRK</name>
<organism evidence="2 3">
    <name type="scientific">Terriglobus roseus (strain DSM 18391 / NRRL B-41598 / KBS 63)</name>
    <dbReference type="NCBI Taxonomy" id="926566"/>
    <lineage>
        <taxon>Bacteria</taxon>
        <taxon>Pseudomonadati</taxon>
        <taxon>Acidobacteriota</taxon>
        <taxon>Terriglobia</taxon>
        <taxon>Terriglobales</taxon>
        <taxon>Acidobacteriaceae</taxon>
        <taxon>Terriglobus</taxon>
    </lineage>
</organism>
<dbReference type="Proteomes" id="UP000006056">
    <property type="component" value="Chromosome"/>
</dbReference>
<dbReference type="Gene3D" id="3.60.40.10">
    <property type="entry name" value="PPM-type phosphatase domain"/>
    <property type="match status" value="1"/>
</dbReference>
<dbReference type="InterPro" id="IPR001932">
    <property type="entry name" value="PPM-type_phosphatase-like_dom"/>
</dbReference>
<dbReference type="RefSeq" id="WP_014784618.1">
    <property type="nucleotide sequence ID" value="NC_018014.1"/>
</dbReference>
<sequence length="245" mass="26929">MSRRSPVEFVMLTDVGRSRMHNEDACAADEASGLFVVCDGMGGAAGGEVASHLASRAFLDEARPQSSEESPAWRLDHAIIAANHAVYEKAVARPELRGMGTTLVALEIDDRNGKVWTANVGDSRCYRLRCKDFQQLTDDHSYVDEQVRMGVLTPAEALLSPLRNIITRAVGSHEEVRPDVAAHDAREGDLYLLCSDGLTRELDDEEIAHLLQQRGDHLQTCADTLIHMANEYGGSDNITVILVRF</sequence>
<dbReference type="Pfam" id="PF13672">
    <property type="entry name" value="PP2C_2"/>
    <property type="match status" value="1"/>
</dbReference>
<dbReference type="PANTHER" id="PTHR47992">
    <property type="entry name" value="PROTEIN PHOSPHATASE"/>
    <property type="match status" value="1"/>
</dbReference>
<dbReference type="KEGG" id="trs:Terro_0714"/>
<dbReference type="EMBL" id="CP003379">
    <property type="protein sequence ID" value="AFL87049.1"/>
    <property type="molecule type" value="Genomic_DNA"/>
</dbReference>
<dbReference type="SMART" id="SM00332">
    <property type="entry name" value="PP2Cc"/>
    <property type="match status" value="1"/>
</dbReference>
<accession>I3ZCT1</accession>
<dbReference type="InterPro" id="IPR015655">
    <property type="entry name" value="PP2C"/>
</dbReference>
<dbReference type="SMART" id="SM00331">
    <property type="entry name" value="PP2C_SIG"/>
    <property type="match status" value="1"/>
</dbReference>
<dbReference type="OrthoDB" id="9801841at2"/>
<dbReference type="HOGENOM" id="CLU_034545_4_1_0"/>
<evidence type="ECO:0000313" key="3">
    <source>
        <dbReference type="Proteomes" id="UP000006056"/>
    </source>
</evidence>
<dbReference type="AlphaFoldDB" id="I3ZCT1"/>
<dbReference type="STRING" id="926566.Terro_0714"/>
<dbReference type="SUPFAM" id="SSF81606">
    <property type="entry name" value="PP2C-like"/>
    <property type="match status" value="1"/>
</dbReference>
<gene>
    <name evidence="2" type="ordered locus">Terro_0714</name>
</gene>
<reference evidence="2 3" key="1">
    <citation type="submission" date="2012-06" db="EMBL/GenBank/DDBJ databases">
        <title>Complete genome of Terriglobus roseus DSM 18391.</title>
        <authorList>
            <consortium name="US DOE Joint Genome Institute (JGI-PGF)"/>
            <person name="Lucas S."/>
            <person name="Copeland A."/>
            <person name="Lapidus A."/>
            <person name="Glavina del Rio T."/>
            <person name="Dalin E."/>
            <person name="Tice H."/>
            <person name="Bruce D."/>
            <person name="Goodwin L."/>
            <person name="Pitluck S."/>
            <person name="Peters L."/>
            <person name="Mikhailova N."/>
            <person name="Munk A.C.C."/>
            <person name="Kyrpides N."/>
            <person name="Mavromatis K."/>
            <person name="Ivanova N."/>
            <person name="Brettin T."/>
            <person name="Detter J.C."/>
            <person name="Han C."/>
            <person name="Larimer F."/>
            <person name="Land M."/>
            <person name="Hauser L."/>
            <person name="Markowitz V."/>
            <person name="Cheng J.-F."/>
            <person name="Hugenholtz P."/>
            <person name="Woyke T."/>
            <person name="Wu D."/>
            <person name="Brambilla E."/>
            <person name="Klenk H.-P."/>
            <person name="Eisen J.A."/>
        </authorList>
    </citation>
    <scope>NUCLEOTIDE SEQUENCE [LARGE SCALE GENOMIC DNA]</scope>
    <source>
        <strain evidence="3">DSM 18391 / NRRL B-41598 / KBS 63</strain>
    </source>
</reference>
<dbReference type="NCBIfam" id="NF033484">
    <property type="entry name" value="Stp1_PP2C_phos"/>
    <property type="match status" value="1"/>
</dbReference>
<dbReference type="InterPro" id="IPR036457">
    <property type="entry name" value="PPM-type-like_dom_sf"/>
</dbReference>
<dbReference type="CDD" id="cd00143">
    <property type="entry name" value="PP2Cc"/>
    <property type="match status" value="1"/>
</dbReference>
<dbReference type="PROSITE" id="PS51746">
    <property type="entry name" value="PPM_2"/>
    <property type="match status" value="1"/>
</dbReference>
<dbReference type="eggNOG" id="COG0631">
    <property type="taxonomic scope" value="Bacteria"/>
</dbReference>
<keyword evidence="3" id="KW-1185">Reference proteome</keyword>
<dbReference type="GO" id="GO:0004722">
    <property type="term" value="F:protein serine/threonine phosphatase activity"/>
    <property type="evidence" value="ECO:0007669"/>
    <property type="project" value="InterPro"/>
</dbReference>
<evidence type="ECO:0000313" key="2">
    <source>
        <dbReference type="EMBL" id="AFL87049.1"/>
    </source>
</evidence>